<feature type="transmembrane region" description="Helical" evidence="1">
    <location>
        <begin position="51"/>
        <end position="70"/>
    </location>
</feature>
<sequence>MNENLFLWGIWLLWCLVTFFMGKSIQRTYYGIGLLLLSICVPYTLELSGILFPMSLIFLLLYSFLGLVLFPLKLKKYLLILLFAYLYVIYFLWRFTSPIFDDSWFVTLAIVFSTVVFMFVEKQFQSKILMWCTSLAIGHTLYTFICWSYYLQYNINFQHFYNIFVGVIVLFTIQHFWKTFMHKVDVLLQVIKSKKVS</sequence>
<feature type="transmembrane region" description="Helical" evidence="1">
    <location>
        <begin position="6"/>
        <end position="22"/>
    </location>
</feature>
<evidence type="ECO:0000256" key="1">
    <source>
        <dbReference type="SAM" id="Phobius"/>
    </source>
</evidence>
<dbReference type="InterPro" id="IPR014617">
    <property type="entry name" value="YphA_Bacsu"/>
</dbReference>
<feature type="transmembrane region" description="Helical" evidence="1">
    <location>
        <begin position="157"/>
        <end position="177"/>
    </location>
</feature>
<keyword evidence="1" id="KW-0472">Membrane</keyword>
<protein>
    <submittedName>
        <fullName evidence="2">Uncharacterized protein</fullName>
    </submittedName>
</protein>
<reference evidence="2 3" key="1">
    <citation type="submission" date="2018-05" db="EMBL/GenBank/DDBJ databases">
        <title>Genomic analysis of Gracilibacillus dipsosauri DD1 reveals novel features of a salt-tolerant amylase.</title>
        <authorList>
            <person name="Deutch C.E."/>
            <person name="Yang S."/>
        </authorList>
    </citation>
    <scope>NUCLEOTIDE SEQUENCE [LARGE SCALE GENOMIC DNA]</scope>
    <source>
        <strain evidence="2 3">DD1</strain>
    </source>
</reference>
<organism evidence="2 3">
    <name type="scientific">Gracilibacillus dipsosauri</name>
    <dbReference type="NCBI Taxonomy" id="178340"/>
    <lineage>
        <taxon>Bacteria</taxon>
        <taxon>Bacillati</taxon>
        <taxon>Bacillota</taxon>
        <taxon>Bacilli</taxon>
        <taxon>Bacillales</taxon>
        <taxon>Bacillaceae</taxon>
        <taxon>Gracilibacillus</taxon>
    </lineage>
</organism>
<feature type="transmembrane region" description="Helical" evidence="1">
    <location>
        <begin position="29"/>
        <end position="45"/>
    </location>
</feature>
<gene>
    <name evidence="2" type="ORF">DLJ74_09365</name>
</gene>
<feature type="transmembrane region" description="Helical" evidence="1">
    <location>
        <begin position="77"/>
        <end position="97"/>
    </location>
</feature>
<evidence type="ECO:0000313" key="2">
    <source>
        <dbReference type="EMBL" id="PWU68630.1"/>
    </source>
</evidence>
<feature type="transmembrane region" description="Helical" evidence="1">
    <location>
        <begin position="128"/>
        <end position="151"/>
    </location>
</feature>
<comment type="caution">
    <text evidence="2">The sequence shown here is derived from an EMBL/GenBank/DDBJ whole genome shotgun (WGS) entry which is preliminary data.</text>
</comment>
<keyword evidence="1" id="KW-1133">Transmembrane helix</keyword>
<name>A0A317L0Q9_9BACI</name>
<evidence type="ECO:0000313" key="3">
    <source>
        <dbReference type="Proteomes" id="UP000245624"/>
    </source>
</evidence>
<accession>A0A317L0Q9</accession>
<dbReference type="EMBL" id="QGTD01000008">
    <property type="protein sequence ID" value="PWU68630.1"/>
    <property type="molecule type" value="Genomic_DNA"/>
</dbReference>
<keyword evidence="1" id="KW-0812">Transmembrane</keyword>
<dbReference type="Pfam" id="PF24124">
    <property type="entry name" value="YphA"/>
    <property type="match status" value="1"/>
</dbReference>
<dbReference type="RefSeq" id="WP_109984253.1">
    <property type="nucleotide sequence ID" value="NZ_QGTD01000008.1"/>
</dbReference>
<dbReference type="Proteomes" id="UP000245624">
    <property type="component" value="Unassembled WGS sequence"/>
</dbReference>
<dbReference type="AlphaFoldDB" id="A0A317L0Q9"/>
<feature type="transmembrane region" description="Helical" evidence="1">
    <location>
        <begin position="103"/>
        <end position="121"/>
    </location>
</feature>
<dbReference type="OrthoDB" id="2965169at2"/>
<proteinExistence type="predicted"/>
<keyword evidence="3" id="KW-1185">Reference proteome</keyword>